<organism evidence="1 2">
    <name type="scientific">Xenopus laevis</name>
    <name type="common">African clawed frog</name>
    <dbReference type="NCBI Taxonomy" id="8355"/>
    <lineage>
        <taxon>Eukaryota</taxon>
        <taxon>Metazoa</taxon>
        <taxon>Chordata</taxon>
        <taxon>Craniata</taxon>
        <taxon>Vertebrata</taxon>
        <taxon>Euteleostomi</taxon>
        <taxon>Amphibia</taxon>
        <taxon>Batrachia</taxon>
        <taxon>Anura</taxon>
        <taxon>Pipoidea</taxon>
        <taxon>Pipidae</taxon>
        <taxon>Xenopodinae</taxon>
        <taxon>Xenopus</taxon>
        <taxon>Xenopus</taxon>
    </lineage>
</organism>
<gene>
    <name evidence="1" type="ORF">XELAEV_18028402mg</name>
</gene>
<dbReference type="EMBL" id="CM004474">
    <property type="protein sequence ID" value="OCT81578.1"/>
    <property type="molecule type" value="Genomic_DNA"/>
</dbReference>
<accession>A0A974CXD1</accession>
<proteinExistence type="predicted"/>
<dbReference type="Proteomes" id="UP000694892">
    <property type="component" value="Chromosome 5L"/>
</dbReference>
<protein>
    <submittedName>
        <fullName evidence="1">Uncharacterized protein</fullName>
    </submittedName>
</protein>
<sequence>MELKNIAVTGWAQAMQPLKDKGLQVCVTFGSHHIGLTPFQHKLEPGCIFYGYGLTRSVIRLVALVPASAQLV</sequence>
<dbReference type="AlphaFoldDB" id="A0A974CXD1"/>
<name>A0A974CXD1_XENLA</name>
<reference evidence="2" key="1">
    <citation type="journal article" date="2016" name="Nature">
        <title>Genome evolution in the allotetraploid frog Xenopus laevis.</title>
        <authorList>
            <person name="Session A.M."/>
            <person name="Uno Y."/>
            <person name="Kwon T."/>
            <person name="Chapman J.A."/>
            <person name="Toyoda A."/>
            <person name="Takahashi S."/>
            <person name="Fukui A."/>
            <person name="Hikosaka A."/>
            <person name="Suzuki A."/>
            <person name="Kondo M."/>
            <person name="van Heeringen S.J."/>
            <person name="Quigley I."/>
            <person name="Heinz S."/>
            <person name="Ogino H."/>
            <person name="Ochi H."/>
            <person name="Hellsten U."/>
            <person name="Lyons J.B."/>
            <person name="Simakov O."/>
            <person name="Putnam N."/>
            <person name="Stites J."/>
            <person name="Kuroki Y."/>
            <person name="Tanaka T."/>
            <person name="Michiue T."/>
            <person name="Watanabe M."/>
            <person name="Bogdanovic O."/>
            <person name="Lister R."/>
            <person name="Georgiou G."/>
            <person name="Paranjpe S.S."/>
            <person name="van Kruijsbergen I."/>
            <person name="Shu S."/>
            <person name="Carlson J."/>
            <person name="Kinoshita T."/>
            <person name="Ohta Y."/>
            <person name="Mawaribuchi S."/>
            <person name="Jenkins J."/>
            <person name="Grimwood J."/>
            <person name="Schmutz J."/>
            <person name="Mitros T."/>
            <person name="Mozaffari S.V."/>
            <person name="Suzuki Y."/>
            <person name="Haramoto Y."/>
            <person name="Yamamoto T.S."/>
            <person name="Takagi C."/>
            <person name="Heald R."/>
            <person name="Miller K."/>
            <person name="Haudenschild C."/>
            <person name="Kitzman J."/>
            <person name="Nakayama T."/>
            <person name="Izutsu Y."/>
            <person name="Robert J."/>
            <person name="Fortriede J."/>
            <person name="Burns K."/>
            <person name="Lotay V."/>
            <person name="Karimi K."/>
            <person name="Yasuoka Y."/>
            <person name="Dichmann D.S."/>
            <person name="Flajnik M.F."/>
            <person name="Houston D.W."/>
            <person name="Shendure J."/>
            <person name="DuPasquier L."/>
            <person name="Vize P.D."/>
            <person name="Zorn A.M."/>
            <person name="Ito M."/>
            <person name="Marcotte E.M."/>
            <person name="Wallingford J.B."/>
            <person name="Ito Y."/>
            <person name="Asashima M."/>
            <person name="Ueno N."/>
            <person name="Matsuda Y."/>
            <person name="Veenstra G.J."/>
            <person name="Fujiyama A."/>
            <person name="Harland R.M."/>
            <person name="Taira M."/>
            <person name="Rokhsar D.S."/>
        </authorList>
    </citation>
    <scope>NUCLEOTIDE SEQUENCE [LARGE SCALE GENOMIC DNA]</scope>
    <source>
        <strain evidence="2">J</strain>
    </source>
</reference>
<evidence type="ECO:0000313" key="2">
    <source>
        <dbReference type="Proteomes" id="UP000694892"/>
    </source>
</evidence>
<evidence type="ECO:0000313" key="1">
    <source>
        <dbReference type="EMBL" id="OCT81578.1"/>
    </source>
</evidence>